<reference evidence="2 3" key="1">
    <citation type="submission" date="2019-03" db="EMBL/GenBank/DDBJ databases">
        <title>Draft genome sequence of Xylaria hypoxylon DSM 108379, a ubiquitous saprotrophic-parasitic fungi on hardwood.</title>
        <authorList>
            <person name="Buettner E."/>
            <person name="Leonhardt S."/>
            <person name="Gebauer A.M."/>
            <person name="Liers C."/>
            <person name="Hofrichter M."/>
            <person name="Kellner H."/>
        </authorList>
    </citation>
    <scope>NUCLEOTIDE SEQUENCE [LARGE SCALE GENOMIC DNA]</scope>
    <source>
        <strain evidence="2 3">DSM 108379</strain>
    </source>
</reference>
<feature type="compositionally biased region" description="Basic residues" evidence="1">
    <location>
        <begin position="1"/>
        <end position="12"/>
    </location>
</feature>
<name>A0A4Z0YE43_9PEZI</name>
<evidence type="ECO:0000313" key="3">
    <source>
        <dbReference type="Proteomes" id="UP000297716"/>
    </source>
</evidence>
<feature type="non-terminal residue" evidence="2">
    <location>
        <position position="83"/>
    </location>
</feature>
<accession>A0A4Z0YE43</accession>
<dbReference type="AlphaFoldDB" id="A0A4Z0YE43"/>
<comment type="caution">
    <text evidence="2">The sequence shown here is derived from an EMBL/GenBank/DDBJ whole genome shotgun (WGS) entry which is preliminary data.</text>
</comment>
<keyword evidence="3" id="KW-1185">Reference proteome</keyword>
<gene>
    <name evidence="2" type="ORF">E0Z10_g10776</name>
</gene>
<feature type="region of interest" description="Disordered" evidence="1">
    <location>
        <begin position="1"/>
        <end position="61"/>
    </location>
</feature>
<feature type="compositionally biased region" description="Pro residues" evidence="1">
    <location>
        <begin position="16"/>
        <end position="32"/>
    </location>
</feature>
<dbReference type="STRING" id="37992.A0A4Z0YE43"/>
<dbReference type="EMBL" id="SKBN01000480">
    <property type="protein sequence ID" value="TGJ77103.1"/>
    <property type="molecule type" value="Genomic_DNA"/>
</dbReference>
<organism evidence="2 3">
    <name type="scientific">Xylaria hypoxylon</name>
    <dbReference type="NCBI Taxonomy" id="37992"/>
    <lineage>
        <taxon>Eukaryota</taxon>
        <taxon>Fungi</taxon>
        <taxon>Dikarya</taxon>
        <taxon>Ascomycota</taxon>
        <taxon>Pezizomycotina</taxon>
        <taxon>Sordariomycetes</taxon>
        <taxon>Xylariomycetidae</taxon>
        <taxon>Xylariales</taxon>
        <taxon>Xylariaceae</taxon>
        <taxon>Xylaria</taxon>
    </lineage>
</organism>
<evidence type="ECO:0000256" key="1">
    <source>
        <dbReference type="SAM" id="MobiDB-lite"/>
    </source>
</evidence>
<dbReference type="Proteomes" id="UP000297716">
    <property type="component" value="Unassembled WGS sequence"/>
</dbReference>
<evidence type="ECO:0000313" key="2">
    <source>
        <dbReference type="EMBL" id="TGJ77103.1"/>
    </source>
</evidence>
<sequence length="83" mass="9456">MDQPATKKRRLAPKVEPQPSPSHPPQPPPPSATPYAHESTPSQHYQPQDIPPPPPERHEFESFARHLQDAAMLIYRQSQKSPY</sequence>
<protein>
    <submittedName>
        <fullName evidence="2">Uncharacterized protein</fullName>
    </submittedName>
</protein>
<proteinExistence type="predicted"/>